<dbReference type="AlphaFoldDB" id="A0A9P7UET4"/>
<evidence type="ECO:0000256" key="1">
    <source>
        <dbReference type="ARBA" id="ARBA00023002"/>
    </source>
</evidence>
<proteinExistence type="predicted"/>
<name>A0A9P7UET4_9PEZI</name>
<comment type="caution">
    <text evidence="4">The sequence shown here is derived from an EMBL/GenBank/DDBJ whole genome shotgun (WGS) entry which is preliminary data.</text>
</comment>
<dbReference type="GO" id="GO:0016491">
    <property type="term" value="F:oxidoreductase activity"/>
    <property type="evidence" value="ECO:0007669"/>
    <property type="project" value="UniProtKB-KW"/>
</dbReference>
<keyword evidence="5" id="KW-1185">Reference proteome</keyword>
<dbReference type="Proteomes" id="UP000699042">
    <property type="component" value="Unassembled WGS sequence"/>
</dbReference>
<dbReference type="InterPro" id="IPR036291">
    <property type="entry name" value="NAD(P)-bd_dom_sf"/>
</dbReference>
<keyword evidence="2" id="KW-0539">Nucleus</keyword>
<dbReference type="SUPFAM" id="SSF51735">
    <property type="entry name" value="NAD(P)-binding Rossmann-fold domains"/>
    <property type="match status" value="1"/>
</dbReference>
<evidence type="ECO:0000259" key="3">
    <source>
        <dbReference type="SMART" id="SM00906"/>
    </source>
</evidence>
<sequence>MATRSLVVGGTGGIGYAIACRLAAASASSQVTISGRTEPKDIPHPNIKFRALDASSMRSIKRYTDDYKSLQDPQLDLLVLTQGILTMAGRTETSEGIDRKMALHYYGRQLLIRELSPILKDDAKVLIVLDSTRGSPTKLIWDDLDLKKNFSLQKAADHCLSMTDAMIQAYATENKDKKQHFIHAYPGIVQTNIFHTMPWYLRTATKLLSNVMGVPADTCAERLLEGVDEASEKDGASWSCIDQNGKVVGNKAIFTEEDLKKVKDHTWKVIDEALAVPSENTLQSRIATLERRLARSIRSGSIEVNKALRRSCESSASSDLDDSSLDSPQETLSVATDYFTSLSDADLTNPAGSDVPTQIPAPVDYPQLPIIANDAFNYTGVLPTLPAQALDAFRDIEPLMRADLDQLYFDRVHSFTPFLHQSSYIRISKHLKKRPAMDGRSTSDESKLSHTSLQYAMWAMASSLSSQFQHLRDTMYREALDRLKNLDSPECPMEKEEGLLKQAQAWILISIYELMQVGFHRAWASAGRAIRLIQLLRLSNIDTSCDKVSESTEDPDSFVDKEEKRRTFWMAFCLDTVICLIHDLPRTFTESQISARLPCSEDAFQSRTPTISLFSSEAMELQTAAKQHPFLEFILSISVSEQIQVHKTRSKIGHESGTTPAQFWERHMFVDSVLTRQISRLQGLPVSHRAGSMTLLARIVAQVASLSLLEVAATMPDTAAEYDHLVVGYEERAVVAAREIARLSNILLSDFNICQIHPFTPAPFHLCREVLARFQERGMGLEDEVKTMDEALGEFKTTNAFCQGMPKPEPARFGYGDALATPDSLMDLLIEEPSMGD</sequence>
<dbReference type="Pfam" id="PF04082">
    <property type="entry name" value="Fungal_trans"/>
    <property type="match status" value="1"/>
</dbReference>
<dbReference type="PANTHER" id="PTHR47534">
    <property type="entry name" value="YALI0E05731P"/>
    <property type="match status" value="1"/>
</dbReference>
<dbReference type="PANTHER" id="PTHR47534:SF3">
    <property type="entry name" value="ALCOHOL DEHYDROGENASE-LIKE C-TERMINAL DOMAIN-CONTAINING PROTEIN"/>
    <property type="match status" value="1"/>
</dbReference>
<dbReference type="InterPro" id="IPR007219">
    <property type="entry name" value="XnlR_reg_dom"/>
</dbReference>
<keyword evidence="1" id="KW-0560">Oxidoreductase</keyword>
<dbReference type="EMBL" id="JAESDN010000003">
    <property type="protein sequence ID" value="KAG7053186.1"/>
    <property type="molecule type" value="Genomic_DNA"/>
</dbReference>
<dbReference type="CDD" id="cd12148">
    <property type="entry name" value="fungal_TF_MHR"/>
    <property type="match status" value="1"/>
</dbReference>
<organism evidence="4 5">
    <name type="scientific">Colletotrichum scovillei</name>
    <dbReference type="NCBI Taxonomy" id="1209932"/>
    <lineage>
        <taxon>Eukaryota</taxon>
        <taxon>Fungi</taxon>
        <taxon>Dikarya</taxon>
        <taxon>Ascomycota</taxon>
        <taxon>Pezizomycotina</taxon>
        <taxon>Sordariomycetes</taxon>
        <taxon>Hypocreomycetidae</taxon>
        <taxon>Glomerellales</taxon>
        <taxon>Glomerellaceae</taxon>
        <taxon>Colletotrichum</taxon>
        <taxon>Colletotrichum acutatum species complex</taxon>
    </lineage>
</organism>
<dbReference type="GO" id="GO:0006351">
    <property type="term" value="P:DNA-templated transcription"/>
    <property type="evidence" value="ECO:0007669"/>
    <property type="project" value="InterPro"/>
</dbReference>
<protein>
    <submittedName>
        <fullName evidence="4">All development altered-6</fullName>
    </submittedName>
</protein>
<dbReference type="SMART" id="SM00906">
    <property type="entry name" value="Fungal_trans"/>
    <property type="match status" value="1"/>
</dbReference>
<accession>A0A9P7UET4</accession>
<reference evidence="4" key="1">
    <citation type="submission" date="2021-05" db="EMBL/GenBank/DDBJ databases">
        <title>Comparative genomics of three Colletotrichum scovillei strains and genetic complementation revealed genes involved fungal growth and virulence on chili pepper.</title>
        <authorList>
            <person name="Hsieh D.-K."/>
            <person name="Chuang S.-C."/>
            <person name="Chen C.-Y."/>
            <person name="Chao Y.-T."/>
            <person name="Lu M.-Y.J."/>
            <person name="Lee M.-H."/>
            <person name="Shih M.-C."/>
        </authorList>
    </citation>
    <scope>NUCLEOTIDE SEQUENCE</scope>
    <source>
        <strain evidence="4">Coll-153</strain>
    </source>
</reference>
<dbReference type="GO" id="GO:0003677">
    <property type="term" value="F:DNA binding"/>
    <property type="evidence" value="ECO:0007669"/>
    <property type="project" value="InterPro"/>
</dbReference>
<dbReference type="InterPro" id="IPR052228">
    <property type="entry name" value="Sec_Metab_Biosynth_Oxidored"/>
</dbReference>
<dbReference type="Gene3D" id="3.40.50.720">
    <property type="entry name" value="NAD(P)-binding Rossmann-like Domain"/>
    <property type="match status" value="1"/>
</dbReference>
<gene>
    <name evidence="4" type="ORF">JMJ77_000277</name>
</gene>
<dbReference type="GO" id="GO:0008270">
    <property type="term" value="F:zinc ion binding"/>
    <property type="evidence" value="ECO:0007669"/>
    <property type="project" value="InterPro"/>
</dbReference>
<evidence type="ECO:0000313" key="5">
    <source>
        <dbReference type="Proteomes" id="UP000699042"/>
    </source>
</evidence>
<evidence type="ECO:0000256" key="2">
    <source>
        <dbReference type="ARBA" id="ARBA00023242"/>
    </source>
</evidence>
<feature type="domain" description="Xylanolytic transcriptional activator regulatory" evidence="3">
    <location>
        <begin position="522"/>
        <end position="604"/>
    </location>
</feature>
<evidence type="ECO:0000313" key="4">
    <source>
        <dbReference type="EMBL" id="KAG7053186.1"/>
    </source>
</evidence>